<name>A0AAW0JC71_MYOGA</name>
<evidence type="ECO:0000256" key="3">
    <source>
        <dbReference type="ARBA" id="ARBA00022525"/>
    </source>
</evidence>
<sequence>MLDLNTKIIIAVFSGMMTGTVMLLITAYFLVLRAAKEVKFANWGDVESSINSHKVSQEKIIRAKPITAVSSSILEGCDDYSIYTDSGILPPCFCVTNKEL</sequence>
<evidence type="ECO:0000313" key="7">
    <source>
        <dbReference type="Proteomes" id="UP001488838"/>
    </source>
</evidence>
<evidence type="ECO:0000256" key="1">
    <source>
        <dbReference type="ARBA" id="ARBA00004613"/>
    </source>
</evidence>
<dbReference type="AlphaFoldDB" id="A0AAW0JC71"/>
<reference evidence="6 7" key="1">
    <citation type="journal article" date="2023" name="bioRxiv">
        <title>Conserved and derived expression patterns and positive selection on dental genes reveal complex evolutionary context of ever-growing rodent molars.</title>
        <authorList>
            <person name="Calamari Z.T."/>
            <person name="Song A."/>
            <person name="Cohen E."/>
            <person name="Akter M."/>
            <person name="Roy R.D."/>
            <person name="Hallikas O."/>
            <person name="Christensen M.M."/>
            <person name="Li P."/>
            <person name="Marangoni P."/>
            <person name="Jernvall J."/>
            <person name="Klein O.D."/>
        </authorList>
    </citation>
    <scope>NUCLEOTIDE SEQUENCE [LARGE SCALE GENOMIC DNA]</scope>
    <source>
        <strain evidence="6">V071</strain>
    </source>
</reference>
<evidence type="ECO:0000313" key="6">
    <source>
        <dbReference type="EMBL" id="KAK7824215.1"/>
    </source>
</evidence>
<accession>A0AAW0JC71</accession>
<protein>
    <submittedName>
        <fullName evidence="6">Uncharacterized protein</fullName>
    </submittedName>
</protein>
<keyword evidence="4" id="KW-0732">Signal</keyword>
<keyword evidence="3" id="KW-0964">Secreted</keyword>
<dbReference type="Proteomes" id="UP001488838">
    <property type="component" value="Unassembled WGS sequence"/>
</dbReference>
<dbReference type="Pfam" id="PF15193">
    <property type="entry name" value="FAM24"/>
    <property type="match status" value="1"/>
</dbReference>
<feature type="transmembrane region" description="Helical" evidence="5">
    <location>
        <begin position="6"/>
        <end position="31"/>
    </location>
</feature>
<organism evidence="6 7">
    <name type="scientific">Myodes glareolus</name>
    <name type="common">Bank vole</name>
    <name type="synonym">Clethrionomys glareolus</name>
    <dbReference type="NCBI Taxonomy" id="447135"/>
    <lineage>
        <taxon>Eukaryota</taxon>
        <taxon>Metazoa</taxon>
        <taxon>Chordata</taxon>
        <taxon>Craniata</taxon>
        <taxon>Vertebrata</taxon>
        <taxon>Euteleostomi</taxon>
        <taxon>Mammalia</taxon>
        <taxon>Eutheria</taxon>
        <taxon>Euarchontoglires</taxon>
        <taxon>Glires</taxon>
        <taxon>Rodentia</taxon>
        <taxon>Myomorpha</taxon>
        <taxon>Muroidea</taxon>
        <taxon>Cricetidae</taxon>
        <taxon>Arvicolinae</taxon>
        <taxon>Myodes</taxon>
    </lineage>
</organism>
<dbReference type="GO" id="GO:0005576">
    <property type="term" value="C:extracellular region"/>
    <property type="evidence" value="ECO:0007669"/>
    <property type="project" value="UniProtKB-SubCell"/>
</dbReference>
<keyword evidence="5" id="KW-0472">Membrane</keyword>
<evidence type="ECO:0000256" key="2">
    <source>
        <dbReference type="ARBA" id="ARBA00007386"/>
    </source>
</evidence>
<keyword evidence="5" id="KW-1133">Transmembrane helix</keyword>
<keyword evidence="5" id="KW-0812">Transmembrane</keyword>
<evidence type="ECO:0000256" key="4">
    <source>
        <dbReference type="ARBA" id="ARBA00022729"/>
    </source>
</evidence>
<dbReference type="PANTHER" id="PTHR35860">
    <property type="entry name" value="PROTEIN FAM24B"/>
    <property type="match status" value="1"/>
</dbReference>
<keyword evidence="7" id="KW-1185">Reference proteome</keyword>
<comment type="subcellular location">
    <subcellularLocation>
        <location evidence="1">Secreted</location>
    </subcellularLocation>
</comment>
<comment type="caution">
    <text evidence="6">The sequence shown here is derived from an EMBL/GenBank/DDBJ whole genome shotgun (WGS) entry which is preliminary data.</text>
</comment>
<dbReference type="PANTHER" id="PTHR35860:SF1">
    <property type="entry name" value="PROTEIN FAM24A"/>
    <property type="match status" value="1"/>
</dbReference>
<comment type="similarity">
    <text evidence="2">Belongs to the FAM24 family.</text>
</comment>
<proteinExistence type="inferred from homology"/>
<dbReference type="InterPro" id="IPR028122">
    <property type="entry name" value="FAM24"/>
</dbReference>
<dbReference type="EMBL" id="JBBHLL010000047">
    <property type="protein sequence ID" value="KAK7824215.1"/>
    <property type="molecule type" value="Genomic_DNA"/>
</dbReference>
<evidence type="ECO:0000256" key="5">
    <source>
        <dbReference type="SAM" id="Phobius"/>
    </source>
</evidence>
<gene>
    <name evidence="6" type="ORF">U0070_001686</name>
</gene>